<dbReference type="AlphaFoldDB" id="A0AAN9C6W6"/>
<dbReference type="InterPro" id="IPR001202">
    <property type="entry name" value="WW_dom"/>
</dbReference>
<keyword evidence="8" id="KW-0458">Lysosome</keyword>
<evidence type="ECO:0000256" key="2">
    <source>
        <dbReference type="ARBA" id="ARBA00004555"/>
    </source>
</evidence>
<evidence type="ECO:0000313" key="11">
    <source>
        <dbReference type="EMBL" id="KAK7115495.1"/>
    </source>
</evidence>
<feature type="region of interest" description="Disordered" evidence="9">
    <location>
        <begin position="1"/>
        <end position="20"/>
    </location>
</feature>
<dbReference type="GO" id="GO:0005764">
    <property type="term" value="C:lysosome"/>
    <property type="evidence" value="ECO:0007669"/>
    <property type="project" value="UniProtKB-SubCell"/>
</dbReference>
<dbReference type="Proteomes" id="UP001374579">
    <property type="component" value="Unassembled WGS sequence"/>
</dbReference>
<evidence type="ECO:0000256" key="6">
    <source>
        <dbReference type="ARBA" id="ARBA00023002"/>
    </source>
</evidence>
<dbReference type="Gene3D" id="3.40.50.720">
    <property type="entry name" value="NAD(P)-binding Rossmann-like Domain"/>
    <property type="match status" value="1"/>
</dbReference>
<dbReference type="GO" id="GO:0016055">
    <property type="term" value="P:Wnt signaling pathway"/>
    <property type="evidence" value="ECO:0007669"/>
    <property type="project" value="UniProtKB-KW"/>
</dbReference>
<gene>
    <name evidence="11" type="ORF">V1264_001350</name>
</gene>
<dbReference type="GO" id="GO:0016491">
    <property type="term" value="F:oxidoreductase activity"/>
    <property type="evidence" value="ECO:0007669"/>
    <property type="project" value="UniProtKB-KW"/>
</dbReference>
<dbReference type="PROSITE" id="PS50020">
    <property type="entry name" value="WW_DOMAIN_2"/>
    <property type="match status" value="2"/>
</dbReference>
<sequence length="411" mass="45783">MSASMESILDTDSEDEMAPGWEERVTVEGKVYYANHETKVTQWTHPSTGKKKTVKGELPYGWERCFGDDGTVFYVDHINKKTTYTDPRLAFAEEVKSSIMDFRQKFDGSSTALQILHGRDMGTKYVLVTGANSGIGLETARSLALHGATVIMACRNLNAARECRAAIVKEMPKAKVEVMHLDLASLRSVREFAETYKNTGWPLHILILNAAVFGVPWQETEDGLELTFQVNHLAHFYLTLLLQPVLVKSAPARVVVVSSESHRFSGLTKETVNLESLSPPASKYSDIRAYNHSKLCNVLFANMLCTKLGTQRVTVLSLHPGNMMSSSLARHWWLYRLLFTLVRPFTKSMQQGAATTVYCAVAKELEGVGGLYFNSCCRCEASPKAHDPDLAETLWQFSVKLLQSKVGEIST</sequence>
<keyword evidence="6" id="KW-0560">Oxidoreductase</keyword>
<dbReference type="GO" id="GO:0006915">
    <property type="term" value="P:apoptotic process"/>
    <property type="evidence" value="ECO:0007669"/>
    <property type="project" value="UniProtKB-KW"/>
</dbReference>
<reference evidence="11 12" key="1">
    <citation type="submission" date="2024-02" db="EMBL/GenBank/DDBJ databases">
        <title>Chromosome-scale genome assembly of the rough periwinkle Littorina saxatilis.</title>
        <authorList>
            <person name="De Jode A."/>
            <person name="Faria R."/>
            <person name="Formenti G."/>
            <person name="Sims Y."/>
            <person name="Smith T.P."/>
            <person name="Tracey A."/>
            <person name="Wood J.M.D."/>
            <person name="Zagrodzka Z.B."/>
            <person name="Johannesson K."/>
            <person name="Butlin R.K."/>
            <person name="Leder E.H."/>
        </authorList>
    </citation>
    <scope>NUCLEOTIDE SEQUENCE [LARGE SCALE GENOMIC DNA]</scope>
    <source>
        <strain evidence="11">Snail1</strain>
        <tissue evidence="11">Muscle</tissue>
    </source>
</reference>
<dbReference type="Pfam" id="PF00106">
    <property type="entry name" value="adh_short"/>
    <property type="match status" value="1"/>
</dbReference>
<accession>A0AAN9C6W6</accession>
<feature type="domain" description="WW" evidence="10">
    <location>
        <begin position="15"/>
        <end position="48"/>
    </location>
</feature>
<evidence type="ECO:0000256" key="8">
    <source>
        <dbReference type="ARBA" id="ARBA00023228"/>
    </source>
</evidence>
<evidence type="ECO:0000256" key="5">
    <source>
        <dbReference type="ARBA" id="ARBA00022703"/>
    </source>
</evidence>
<evidence type="ECO:0000256" key="4">
    <source>
        <dbReference type="ARBA" id="ARBA00022687"/>
    </source>
</evidence>
<dbReference type="SUPFAM" id="SSF51735">
    <property type="entry name" value="NAD(P)-binding Rossmann-fold domains"/>
    <property type="match status" value="1"/>
</dbReference>
<keyword evidence="7" id="KW-0333">Golgi apparatus</keyword>
<dbReference type="GO" id="GO:0005794">
    <property type="term" value="C:Golgi apparatus"/>
    <property type="evidence" value="ECO:0007669"/>
    <property type="project" value="UniProtKB-SubCell"/>
</dbReference>
<dbReference type="SUPFAM" id="SSF51045">
    <property type="entry name" value="WW domain"/>
    <property type="match status" value="2"/>
</dbReference>
<dbReference type="PANTHER" id="PTHR43157:SF31">
    <property type="entry name" value="PHOSPHATIDYLINOSITOL-GLYCAN BIOSYNTHESIS CLASS F PROTEIN"/>
    <property type="match status" value="1"/>
</dbReference>
<proteinExistence type="predicted"/>
<feature type="domain" description="WW" evidence="10">
    <location>
        <begin position="56"/>
        <end position="89"/>
    </location>
</feature>
<dbReference type="EMBL" id="JBAMIC010000001">
    <property type="protein sequence ID" value="KAK7115495.1"/>
    <property type="molecule type" value="Genomic_DNA"/>
</dbReference>
<dbReference type="PROSITE" id="PS01159">
    <property type="entry name" value="WW_DOMAIN_1"/>
    <property type="match status" value="2"/>
</dbReference>
<evidence type="ECO:0000256" key="1">
    <source>
        <dbReference type="ARBA" id="ARBA00004371"/>
    </source>
</evidence>
<keyword evidence="12" id="KW-1185">Reference proteome</keyword>
<dbReference type="InterPro" id="IPR036291">
    <property type="entry name" value="NAD(P)-bd_dom_sf"/>
</dbReference>
<dbReference type="Pfam" id="PF00397">
    <property type="entry name" value="WW"/>
    <property type="match status" value="2"/>
</dbReference>
<dbReference type="SMART" id="SM00456">
    <property type="entry name" value="WW"/>
    <property type="match status" value="2"/>
</dbReference>
<protein>
    <recommendedName>
        <fullName evidence="3">WW domain-containing oxidoreductase</fullName>
    </recommendedName>
</protein>
<comment type="caution">
    <text evidence="11">The sequence shown here is derived from an EMBL/GenBank/DDBJ whole genome shotgun (WGS) entry which is preliminary data.</text>
</comment>
<dbReference type="PRINTS" id="PR00081">
    <property type="entry name" value="GDHRDH"/>
</dbReference>
<evidence type="ECO:0000313" key="12">
    <source>
        <dbReference type="Proteomes" id="UP001374579"/>
    </source>
</evidence>
<dbReference type="Gene3D" id="2.20.70.10">
    <property type="match status" value="2"/>
</dbReference>
<comment type="subcellular location">
    <subcellularLocation>
        <location evidence="2">Golgi apparatus</location>
    </subcellularLocation>
    <subcellularLocation>
        <location evidence="1">Lysosome</location>
    </subcellularLocation>
</comment>
<evidence type="ECO:0000256" key="3">
    <source>
        <dbReference type="ARBA" id="ARBA00016094"/>
    </source>
</evidence>
<dbReference type="InterPro" id="IPR036020">
    <property type="entry name" value="WW_dom_sf"/>
</dbReference>
<dbReference type="FunFam" id="3.40.50.720:FF:000353">
    <property type="entry name" value="WW domain-containing oxidoreductase"/>
    <property type="match status" value="1"/>
</dbReference>
<evidence type="ECO:0000256" key="9">
    <source>
        <dbReference type="SAM" id="MobiDB-lite"/>
    </source>
</evidence>
<dbReference type="PANTHER" id="PTHR43157">
    <property type="entry name" value="PHOSPHATIDYLINOSITOL-GLYCAN BIOSYNTHESIS CLASS F PROTEIN-RELATED"/>
    <property type="match status" value="1"/>
</dbReference>
<keyword evidence="4" id="KW-0879">Wnt signaling pathway</keyword>
<evidence type="ECO:0000256" key="7">
    <source>
        <dbReference type="ARBA" id="ARBA00023034"/>
    </source>
</evidence>
<evidence type="ECO:0000259" key="10">
    <source>
        <dbReference type="PROSITE" id="PS50020"/>
    </source>
</evidence>
<name>A0AAN9C6W6_9CAEN</name>
<dbReference type="InterPro" id="IPR002347">
    <property type="entry name" value="SDR_fam"/>
</dbReference>
<dbReference type="CDD" id="cd00201">
    <property type="entry name" value="WW"/>
    <property type="match status" value="2"/>
</dbReference>
<keyword evidence="5" id="KW-0053">Apoptosis</keyword>
<organism evidence="11 12">
    <name type="scientific">Littorina saxatilis</name>
    <dbReference type="NCBI Taxonomy" id="31220"/>
    <lineage>
        <taxon>Eukaryota</taxon>
        <taxon>Metazoa</taxon>
        <taxon>Spiralia</taxon>
        <taxon>Lophotrochozoa</taxon>
        <taxon>Mollusca</taxon>
        <taxon>Gastropoda</taxon>
        <taxon>Caenogastropoda</taxon>
        <taxon>Littorinimorpha</taxon>
        <taxon>Littorinoidea</taxon>
        <taxon>Littorinidae</taxon>
        <taxon>Littorina</taxon>
    </lineage>
</organism>